<gene>
    <name evidence="2" type="ORF">BJY24_002912</name>
</gene>
<evidence type="ECO:0000313" key="3">
    <source>
        <dbReference type="Proteomes" id="UP000540412"/>
    </source>
</evidence>
<dbReference type="PANTHER" id="PTHR43792">
    <property type="entry name" value="GNAT FAMILY, PUTATIVE (AFU_ORTHOLOGUE AFUA_3G00765)-RELATED-RELATED"/>
    <property type="match status" value="1"/>
</dbReference>
<sequence>MSPARVGEELVTSRLSLRRPVASDVDAVLDICGDPQPWVSTVADREEAQRLFERWDEQWQRLGYGYWVVRPRGEATRLGFCGLRTARFKGQPGLNLFYRFASHTWGRGLASEAATAVVQWAGIWLPTLPVVARIRPDNVASQRVAERVGLVRAAELDEVDADGLDWIHYASPRG</sequence>
<comment type="caution">
    <text evidence="2">The sequence shown here is derived from an EMBL/GenBank/DDBJ whole genome shotgun (WGS) entry which is preliminary data.</text>
</comment>
<organism evidence="2 3">
    <name type="scientific">Nocardia transvalensis</name>
    <dbReference type="NCBI Taxonomy" id="37333"/>
    <lineage>
        <taxon>Bacteria</taxon>
        <taxon>Bacillati</taxon>
        <taxon>Actinomycetota</taxon>
        <taxon>Actinomycetes</taxon>
        <taxon>Mycobacteriales</taxon>
        <taxon>Nocardiaceae</taxon>
        <taxon>Nocardia</taxon>
    </lineage>
</organism>
<dbReference type="Proteomes" id="UP000540412">
    <property type="component" value="Unassembled WGS sequence"/>
</dbReference>
<dbReference type="RefSeq" id="WP_040751533.1">
    <property type="nucleotide sequence ID" value="NZ_JACHIT010000001.1"/>
</dbReference>
<reference evidence="2 3" key="1">
    <citation type="submission" date="2020-08" db="EMBL/GenBank/DDBJ databases">
        <title>Sequencing the genomes of 1000 actinobacteria strains.</title>
        <authorList>
            <person name="Klenk H.-P."/>
        </authorList>
    </citation>
    <scope>NUCLEOTIDE SEQUENCE [LARGE SCALE GENOMIC DNA]</scope>
    <source>
        <strain evidence="2 3">DSM 43582</strain>
    </source>
</reference>
<keyword evidence="2" id="KW-0808">Transferase</keyword>
<dbReference type="InterPro" id="IPR051531">
    <property type="entry name" value="N-acetyltransferase"/>
</dbReference>
<dbReference type="PROSITE" id="PS51186">
    <property type="entry name" value="GNAT"/>
    <property type="match status" value="1"/>
</dbReference>
<dbReference type="EMBL" id="JACHIT010000001">
    <property type="protein sequence ID" value="MBB5914045.1"/>
    <property type="molecule type" value="Genomic_DNA"/>
</dbReference>
<accession>A0A7W9PDJ0</accession>
<dbReference type="Gene3D" id="3.40.630.30">
    <property type="match status" value="1"/>
</dbReference>
<keyword evidence="3" id="KW-1185">Reference proteome</keyword>
<dbReference type="GO" id="GO:0016747">
    <property type="term" value="F:acyltransferase activity, transferring groups other than amino-acyl groups"/>
    <property type="evidence" value="ECO:0007669"/>
    <property type="project" value="InterPro"/>
</dbReference>
<evidence type="ECO:0000259" key="1">
    <source>
        <dbReference type="PROSITE" id="PS51186"/>
    </source>
</evidence>
<dbReference type="Pfam" id="PF13302">
    <property type="entry name" value="Acetyltransf_3"/>
    <property type="match status" value="1"/>
</dbReference>
<dbReference type="PANTHER" id="PTHR43792:SF1">
    <property type="entry name" value="N-ACETYLTRANSFERASE DOMAIN-CONTAINING PROTEIN"/>
    <property type="match status" value="1"/>
</dbReference>
<dbReference type="InterPro" id="IPR000182">
    <property type="entry name" value="GNAT_dom"/>
</dbReference>
<dbReference type="InterPro" id="IPR016181">
    <property type="entry name" value="Acyl_CoA_acyltransferase"/>
</dbReference>
<evidence type="ECO:0000313" key="2">
    <source>
        <dbReference type="EMBL" id="MBB5914045.1"/>
    </source>
</evidence>
<protein>
    <submittedName>
        <fullName evidence="2">RimJ/RimL family protein N-acetyltransferase</fullName>
    </submittedName>
</protein>
<name>A0A7W9PDJ0_9NOCA</name>
<feature type="domain" description="N-acetyltransferase" evidence="1">
    <location>
        <begin position="15"/>
        <end position="171"/>
    </location>
</feature>
<dbReference type="AlphaFoldDB" id="A0A7W9PDJ0"/>
<proteinExistence type="predicted"/>
<dbReference type="SUPFAM" id="SSF55729">
    <property type="entry name" value="Acyl-CoA N-acyltransferases (Nat)"/>
    <property type="match status" value="1"/>
</dbReference>